<evidence type="ECO:0000313" key="3">
    <source>
        <dbReference type="Proteomes" id="UP000229132"/>
    </source>
</evidence>
<accession>A0A2J0MED1</accession>
<dbReference type="Proteomes" id="UP000229132">
    <property type="component" value="Unassembled WGS sequence"/>
</dbReference>
<evidence type="ECO:0000256" key="1">
    <source>
        <dbReference type="SAM" id="Phobius"/>
    </source>
</evidence>
<keyword evidence="1" id="KW-1133">Transmembrane helix</keyword>
<comment type="caution">
    <text evidence="2">The sequence shown here is derived from an EMBL/GenBank/DDBJ whole genome shotgun (WGS) entry which is preliminary data.</text>
</comment>
<sequence length="180" mass="20427">MINLIPNEDKKQMARDFYLRLMTLFFIMLGISLLIASILILPSYFLSYVEKNATNTKFESQKNEFIPLPDQNTLTVVKDLKNKLNLIEDAQKNQSIFSQKIINEIILKKPSGIKITGISYQNDPNTGKKININGKASNREILLSFRLALENDALFSKVDLPISNFVKGSDIEFNLSLIPS</sequence>
<evidence type="ECO:0000313" key="2">
    <source>
        <dbReference type="EMBL" id="PIZ86168.1"/>
    </source>
</evidence>
<protein>
    <submittedName>
        <fullName evidence="2">Uncharacterized protein</fullName>
    </submittedName>
</protein>
<keyword evidence="1" id="KW-0812">Transmembrane</keyword>
<name>A0A2J0MED1_9BACT</name>
<proteinExistence type="predicted"/>
<reference evidence="3" key="1">
    <citation type="submission" date="2017-09" db="EMBL/GenBank/DDBJ databases">
        <title>Depth-based differentiation of microbial function through sediment-hosted aquifers and enrichment of novel symbionts in the deep terrestrial subsurface.</title>
        <authorList>
            <person name="Probst A.J."/>
            <person name="Ladd B."/>
            <person name="Jarett J.K."/>
            <person name="Geller-Mcgrath D.E."/>
            <person name="Sieber C.M.K."/>
            <person name="Emerson J.B."/>
            <person name="Anantharaman K."/>
            <person name="Thomas B.C."/>
            <person name="Malmstrom R."/>
            <person name="Stieglmeier M."/>
            <person name="Klingl A."/>
            <person name="Woyke T."/>
            <person name="Ryan C.M."/>
            <person name="Banfield J.F."/>
        </authorList>
    </citation>
    <scope>NUCLEOTIDE SEQUENCE [LARGE SCALE GENOMIC DNA]</scope>
</reference>
<feature type="transmembrane region" description="Helical" evidence="1">
    <location>
        <begin position="21"/>
        <end position="45"/>
    </location>
</feature>
<keyword evidence="1" id="KW-0472">Membrane</keyword>
<organism evidence="2 3">
    <name type="scientific">Candidatus Nomurabacteria bacterium CG_4_10_14_0_2_um_filter_33_9</name>
    <dbReference type="NCBI Taxonomy" id="1974728"/>
    <lineage>
        <taxon>Bacteria</taxon>
        <taxon>Candidatus Nomuraibacteriota</taxon>
    </lineage>
</organism>
<gene>
    <name evidence="2" type="ORF">COX94_00935</name>
</gene>
<dbReference type="EMBL" id="PFOX01000018">
    <property type="protein sequence ID" value="PIZ86168.1"/>
    <property type="molecule type" value="Genomic_DNA"/>
</dbReference>
<dbReference type="AlphaFoldDB" id="A0A2J0MED1"/>